<dbReference type="KEGG" id="salo:EF888_15915"/>
<dbReference type="PROSITE" id="PS50110">
    <property type="entry name" value="RESPONSE_REGULATORY"/>
    <property type="match status" value="1"/>
</dbReference>
<evidence type="ECO:0000256" key="1">
    <source>
        <dbReference type="PROSITE-ProRule" id="PRU00169"/>
    </source>
</evidence>
<dbReference type="InterPro" id="IPR001789">
    <property type="entry name" value="Sig_transdc_resp-reg_receiver"/>
</dbReference>
<dbReference type="Proteomes" id="UP000245390">
    <property type="component" value="Unassembled WGS sequence"/>
</dbReference>
<accession>A0A316G4P6</accession>
<proteinExistence type="predicted"/>
<dbReference type="Gene3D" id="3.40.50.2300">
    <property type="match status" value="1"/>
</dbReference>
<organism evidence="3 4">
    <name type="scientific">Silicimonas algicola</name>
    <dbReference type="NCBI Taxonomy" id="1826607"/>
    <lineage>
        <taxon>Bacteria</taxon>
        <taxon>Pseudomonadati</taxon>
        <taxon>Pseudomonadota</taxon>
        <taxon>Alphaproteobacteria</taxon>
        <taxon>Rhodobacterales</taxon>
        <taxon>Paracoccaceae</taxon>
    </lineage>
</organism>
<keyword evidence="1" id="KW-0597">Phosphoprotein</keyword>
<dbReference type="SUPFAM" id="SSF52172">
    <property type="entry name" value="CheY-like"/>
    <property type="match status" value="1"/>
</dbReference>
<dbReference type="OrthoDB" id="582170at2"/>
<reference evidence="3 4" key="1">
    <citation type="submission" date="2018-05" db="EMBL/GenBank/DDBJ databases">
        <title>Genomic Encyclopedia of Type Strains, Phase IV (KMG-IV): sequencing the most valuable type-strain genomes for metagenomic binning, comparative biology and taxonomic classification.</title>
        <authorList>
            <person name="Goeker M."/>
        </authorList>
    </citation>
    <scope>NUCLEOTIDE SEQUENCE [LARGE SCALE GENOMIC DNA]</scope>
    <source>
        <strain evidence="3 4">DSM 103371</strain>
    </source>
</reference>
<dbReference type="RefSeq" id="WP_109759872.1">
    <property type="nucleotide sequence ID" value="NZ_CP034588.1"/>
</dbReference>
<protein>
    <submittedName>
        <fullName evidence="3">Response regulator receiver domain-containing protein</fullName>
    </submittedName>
</protein>
<feature type="domain" description="Response regulatory" evidence="2">
    <location>
        <begin position="4"/>
        <end position="115"/>
    </location>
</feature>
<dbReference type="AlphaFoldDB" id="A0A316G4P6"/>
<dbReference type="EMBL" id="QGGV01000006">
    <property type="protein sequence ID" value="PWK55808.1"/>
    <property type="molecule type" value="Genomic_DNA"/>
</dbReference>
<dbReference type="InterPro" id="IPR011006">
    <property type="entry name" value="CheY-like_superfamily"/>
</dbReference>
<dbReference type="GO" id="GO:0000160">
    <property type="term" value="P:phosphorelay signal transduction system"/>
    <property type="evidence" value="ECO:0007669"/>
    <property type="project" value="InterPro"/>
</dbReference>
<sequence length="119" mass="12874">MSDLVLVVDDEALIALDLSATVEQSGRKVLGPAFSLDQARSLIARQTPELAILDINVGNEVVWPLARELSGRGCAVIFISGDGRQRMDVPEFAEVPCLEKPTTPRDVIEALDTVVGMRD</sequence>
<evidence type="ECO:0000313" key="4">
    <source>
        <dbReference type="Proteomes" id="UP000245390"/>
    </source>
</evidence>
<dbReference type="Pfam" id="PF00072">
    <property type="entry name" value="Response_reg"/>
    <property type="match status" value="1"/>
</dbReference>
<evidence type="ECO:0000313" key="3">
    <source>
        <dbReference type="EMBL" id="PWK55808.1"/>
    </source>
</evidence>
<feature type="modified residue" description="4-aspartylphosphate" evidence="1">
    <location>
        <position position="54"/>
    </location>
</feature>
<evidence type="ECO:0000259" key="2">
    <source>
        <dbReference type="PROSITE" id="PS50110"/>
    </source>
</evidence>
<gene>
    <name evidence="3" type="ORF">C8D95_106204</name>
</gene>
<comment type="caution">
    <text evidence="3">The sequence shown here is derived from an EMBL/GenBank/DDBJ whole genome shotgun (WGS) entry which is preliminary data.</text>
</comment>
<name>A0A316G4P6_9RHOB</name>
<keyword evidence="4" id="KW-1185">Reference proteome</keyword>